<comment type="caution">
    <text evidence="1">The sequence shown here is derived from an EMBL/GenBank/DDBJ whole genome shotgun (WGS) entry which is preliminary data.</text>
</comment>
<evidence type="ECO:0000313" key="2">
    <source>
        <dbReference type="Proteomes" id="UP001295684"/>
    </source>
</evidence>
<organism evidence="1 2">
    <name type="scientific">Euplotes crassus</name>
    <dbReference type="NCBI Taxonomy" id="5936"/>
    <lineage>
        <taxon>Eukaryota</taxon>
        <taxon>Sar</taxon>
        <taxon>Alveolata</taxon>
        <taxon>Ciliophora</taxon>
        <taxon>Intramacronucleata</taxon>
        <taxon>Spirotrichea</taxon>
        <taxon>Hypotrichia</taxon>
        <taxon>Euplotida</taxon>
        <taxon>Euplotidae</taxon>
        <taxon>Moneuplotes</taxon>
    </lineage>
</organism>
<dbReference type="AlphaFoldDB" id="A0AAD2D3V7"/>
<sequence length="266" mass="31032">MEINPEGGNSNKLTIFQKFVEDLKNKATEEKLELNLAFHKIYQPDEINSHEFLKYAQNTEMPELYRLELRYIDELICNDIEDANRFFKNCFPIAVKYLFLSGGDWCDISAFHPGLQSLLSKVRSQIYLLQFKIEPASLSLIIESSCKVKELTFCFCEFGDISLESFVLNPELTYEIKNLNMFKSCQEKDTRFLNDEKLDVIIEQMSKTSLKDSLRHFALDEQDYEADEKLEIFEKFGFKLGVYLDDDLPSPGNARTHKEYLESLES</sequence>
<reference evidence="1" key="1">
    <citation type="submission" date="2023-07" db="EMBL/GenBank/DDBJ databases">
        <authorList>
            <consortium name="AG Swart"/>
            <person name="Singh M."/>
            <person name="Singh A."/>
            <person name="Seah K."/>
            <person name="Emmerich C."/>
        </authorList>
    </citation>
    <scope>NUCLEOTIDE SEQUENCE</scope>
    <source>
        <strain evidence="1">DP1</strain>
    </source>
</reference>
<accession>A0AAD2D3V7</accession>
<proteinExistence type="predicted"/>
<dbReference type="EMBL" id="CAMPGE010020251">
    <property type="protein sequence ID" value="CAI2378518.1"/>
    <property type="molecule type" value="Genomic_DNA"/>
</dbReference>
<evidence type="ECO:0000313" key="1">
    <source>
        <dbReference type="EMBL" id="CAI2378518.1"/>
    </source>
</evidence>
<keyword evidence="2" id="KW-1185">Reference proteome</keyword>
<dbReference type="Proteomes" id="UP001295684">
    <property type="component" value="Unassembled WGS sequence"/>
</dbReference>
<name>A0AAD2D3V7_EUPCR</name>
<gene>
    <name evidence="1" type="ORF">ECRASSUSDP1_LOCUS19915</name>
</gene>
<protein>
    <submittedName>
        <fullName evidence="1">Uncharacterized protein</fullName>
    </submittedName>
</protein>